<evidence type="ECO:0000256" key="1">
    <source>
        <dbReference type="ARBA" id="ARBA00004430"/>
    </source>
</evidence>
<feature type="region of interest" description="Disordered" evidence="2">
    <location>
        <begin position="424"/>
        <end position="445"/>
    </location>
</feature>
<reference evidence="3 4" key="1">
    <citation type="journal article" date="2023" name="IScience">
        <title>Expanded male sex-determining region conserved during the evolution of homothallism in the green alga Volvox.</title>
        <authorList>
            <person name="Yamamoto K."/>
            <person name="Matsuzaki R."/>
            <person name="Mahakham W."/>
            <person name="Heman W."/>
            <person name="Sekimoto H."/>
            <person name="Kawachi M."/>
            <person name="Minakuchi Y."/>
            <person name="Toyoda A."/>
            <person name="Nozaki H."/>
        </authorList>
    </citation>
    <scope>NUCLEOTIDE SEQUENCE [LARGE SCALE GENOMIC DNA]</scope>
    <source>
        <strain evidence="3 4">NIES-4468</strain>
    </source>
</reference>
<comment type="subcellular location">
    <subcellularLocation>
        <location evidence="1">Cytoplasm</location>
        <location evidence="1">Cytoskeleton</location>
        <location evidence="1">Cilium axoneme</location>
    </subcellularLocation>
</comment>
<protein>
    <recommendedName>
        <fullName evidence="5">F-box domain-containing protein</fullName>
    </recommendedName>
</protein>
<evidence type="ECO:0000256" key="2">
    <source>
        <dbReference type="SAM" id="MobiDB-lite"/>
    </source>
</evidence>
<feature type="region of interest" description="Disordered" evidence="2">
    <location>
        <begin position="192"/>
        <end position="232"/>
    </location>
</feature>
<dbReference type="SUPFAM" id="SSF52047">
    <property type="entry name" value="RNI-like"/>
    <property type="match status" value="1"/>
</dbReference>
<dbReference type="Proteomes" id="UP001165090">
    <property type="component" value="Unassembled WGS sequence"/>
</dbReference>
<feature type="compositionally biased region" description="Low complexity" evidence="2">
    <location>
        <begin position="80"/>
        <end position="95"/>
    </location>
</feature>
<feature type="compositionally biased region" description="Gly residues" evidence="2">
    <location>
        <begin position="824"/>
        <end position="834"/>
    </location>
</feature>
<dbReference type="Gene3D" id="3.80.10.10">
    <property type="entry name" value="Ribonuclease Inhibitor"/>
    <property type="match status" value="1"/>
</dbReference>
<name>A0ABQ5SMH9_9CHLO</name>
<feature type="compositionally biased region" description="Basic and acidic residues" evidence="2">
    <location>
        <begin position="192"/>
        <end position="202"/>
    </location>
</feature>
<accession>A0ABQ5SMH9</accession>
<feature type="compositionally biased region" description="Basic and acidic residues" evidence="2">
    <location>
        <begin position="756"/>
        <end position="765"/>
    </location>
</feature>
<feature type="region of interest" description="Disordered" evidence="2">
    <location>
        <begin position="816"/>
        <end position="836"/>
    </location>
</feature>
<feature type="region of interest" description="Disordered" evidence="2">
    <location>
        <begin position="121"/>
        <end position="143"/>
    </location>
</feature>
<keyword evidence="4" id="KW-1185">Reference proteome</keyword>
<feature type="region of interest" description="Disordered" evidence="2">
    <location>
        <begin position="78"/>
        <end position="109"/>
    </location>
</feature>
<gene>
    <name evidence="3" type="ORF">VaNZ11_015628</name>
</gene>
<evidence type="ECO:0000313" key="3">
    <source>
        <dbReference type="EMBL" id="GLI70688.1"/>
    </source>
</evidence>
<sequence>MTWEFILPSREDSFLMKSARSFNNSDDWGSSLTSEILQEVALHAGPHSWASLRCVCQNWRRGISGAVRTVRLTVPDQSTVPAQQVPVEPAAAEQQRPNRKGPTGGRPTARGVAAITAAAATAGNHEQDQNKSQQLPHDEDEEKALTAAAAATTLLTAGHGRHHAAAANQSFAVARPRDQPSLQQLRNPFNEQVEHQHARHQEQQQPTTTPGRGFAASSGRPPINTHGPEAGAHGQVSVNAATAAVAALPAGLAAEPTTSFGRIAVKPGSPPSYFEHRTAVDSLVHVFNLHHQSTVAAVAAAAATATAATGAPRMQGQVSDSQAAGVASSVGSNSIVVWNFLEAADRLATAFPSYKNLSLNFAEPLPLAACGGGEVGSGRWLQREMTTALEKLLSSRLVSLSFSGHTPYPLFMAPPPLPVALAASPPHQQEPQHKQLPQNQEGTAVHRGPRFGQQLVLPEIAPLNTITVAEALEALEDDSVDRPMGQCSTDPKCEVCAGNSSPSRRSRRQPSSLAECMMPVGAVALLTALSSAEEEHHTARLISTEILHQVQQSSHNIVHVDEVPPGATTSVPLPKTLRPSAAENPNAAIATERHGSPCCAPSHGSLSVHRHDEAVGGHIGGSGSEQDPGGFRSQRCRQDAIAAATICTEMDGSGAVGEGMVPERLGSGVPSTPGLAHCGCYDILESENPADMNGDRNSPNGDCQCGGGGNCAGTSGGVEHMDMEVTEFPMQPVRNDDVVNGSRESVGMEDEGGGTEGDHAGSEVHHRLRPPGRRGAQAAAIDAQGLAHPCQPQLGEAHEVTAGMAMTVDAFDAEMREENSQGPSGSGAGVGGRSGDVSATCHKTALLKASAATTPQISRHAAARTAARANGAFGTRVAAAAAISAAAGVLESATRAGGWNCAGSAGAAGAMQFVAGPNGARAVTGGARAPPLLSRLSQLVSLTLAADLGFPSPQHLEAITSLRNLQKLDMRGAKFMQVEGDASLQARQAWLHVGNEHMAVVARCTSLTSLSLNHLHAVGGQQLVALTALNRLTSLGLTDALSGNTVHGSHIQALAAGLPELRNLEVGRVTCPPLHLPQQHPAAALPPESVGPAAAAAAAAATAGAAEPSGGDDGARQPPLPPPFPLPARHQGSGDVGGGINSSSPSGHWPYCQSWGPVLGLFHGLTSLHLQVACSFETELLHGVAALPLLEIFSMELLDVPPPQLAAILEVLAAAAPGPPARRTGACADGGGDVSAAVIHRRGRSRASANGTAGSGITNGSLSYVFHGLTLTACMLYDEHLELMGRLGHLRYIRFDHVDIRTRDPDGWTALSGTHALESFSFRAWNNPILSASNLCVLTNDSLAMMAANWPRLQQLSYCGKVALTEKAEEHLARMTCLTSLEITGTDGTWFRVWRSTATGKLLRTTALPHTTGAKVSSRNGYVTYSDSDDSADEGSEASVNWMGEIGYVTSEYDAD</sequence>
<dbReference type="InterPro" id="IPR032675">
    <property type="entry name" value="LRR_dom_sf"/>
</dbReference>
<comment type="caution">
    <text evidence="3">The sequence shown here is derived from an EMBL/GenBank/DDBJ whole genome shotgun (WGS) entry which is preliminary data.</text>
</comment>
<feature type="region of interest" description="Disordered" evidence="2">
    <location>
        <begin position="742"/>
        <end position="765"/>
    </location>
</feature>
<feature type="region of interest" description="Disordered" evidence="2">
    <location>
        <begin position="1096"/>
        <end position="1143"/>
    </location>
</feature>
<evidence type="ECO:0000313" key="4">
    <source>
        <dbReference type="Proteomes" id="UP001165090"/>
    </source>
</evidence>
<proteinExistence type="predicted"/>
<feature type="compositionally biased region" description="Low complexity" evidence="2">
    <location>
        <begin position="1096"/>
        <end position="1106"/>
    </location>
</feature>
<dbReference type="EMBL" id="BSDZ01000094">
    <property type="protein sequence ID" value="GLI70688.1"/>
    <property type="molecule type" value="Genomic_DNA"/>
</dbReference>
<organism evidence="3 4">
    <name type="scientific">Volvox africanus</name>
    <dbReference type="NCBI Taxonomy" id="51714"/>
    <lineage>
        <taxon>Eukaryota</taxon>
        <taxon>Viridiplantae</taxon>
        <taxon>Chlorophyta</taxon>
        <taxon>core chlorophytes</taxon>
        <taxon>Chlorophyceae</taxon>
        <taxon>CS clade</taxon>
        <taxon>Chlamydomonadales</taxon>
        <taxon>Volvocaceae</taxon>
        <taxon>Volvox</taxon>
    </lineage>
</organism>
<evidence type="ECO:0008006" key="5">
    <source>
        <dbReference type="Google" id="ProtNLM"/>
    </source>
</evidence>